<evidence type="ECO:0000256" key="2">
    <source>
        <dbReference type="ARBA" id="ARBA00022729"/>
    </source>
</evidence>
<evidence type="ECO:0000313" key="7">
    <source>
        <dbReference type="Proteomes" id="UP000000447"/>
    </source>
</evidence>
<dbReference type="CDD" id="cd06342">
    <property type="entry name" value="PBP1_ABC_LIVBP-like"/>
    <property type="match status" value="1"/>
</dbReference>
<dbReference type="Gene3D" id="3.40.50.2300">
    <property type="match status" value="2"/>
</dbReference>
<keyword evidence="2 4" id="KW-0732">Signal</keyword>
<feature type="compositionally biased region" description="Low complexity" evidence="3">
    <location>
        <begin position="43"/>
        <end position="60"/>
    </location>
</feature>
<keyword evidence="7" id="KW-1185">Reference proteome</keyword>
<dbReference type="PROSITE" id="PS51257">
    <property type="entry name" value="PROKAR_LIPOPROTEIN"/>
    <property type="match status" value="1"/>
</dbReference>
<proteinExistence type="inferred from homology"/>
<dbReference type="RefSeq" id="WP_012642652.1">
    <property type="nucleotide sequence ID" value="NC_011961.1"/>
</dbReference>
<dbReference type="PANTHER" id="PTHR47151:SF2">
    <property type="entry name" value="AMINO ACID BINDING PROTEIN"/>
    <property type="match status" value="1"/>
</dbReference>
<dbReference type="EMBL" id="CP001276">
    <property type="protein sequence ID" value="ACM06665.1"/>
    <property type="molecule type" value="Genomic_DNA"/>
</dbReference>
<gene>
    <name evidence="6" type="ordered locus">trd_A0634</name>
</gene>
<protein>
    <submittedName>
        <fullName evidence="6">Branched-chain amino acid ABC transporter, periplasmic amino acid-binding protein, putative</fullName>
    </submittedName>
</protein>
<feature type="domain" description="Leucine-binding protein" evidence="5">
    <location>
        <begin position="78"/>
        <end position="425"/>
    </location>
</feature>
<dbReference type="AlphaFoldDB" id="B9L4C0"/>
<feature type="compositionally biased region" description="Pro residues" evidence="3">
    <location>
        <begin position="28"/>
        <end position="42"/>
    </location>
</feature>
<dbReference type="Proteomes" id="UP000000447">
    <property type="component" value="Plasmid unnamed"/>
</dbReference>
<dbReference type="InterPro" id="IPR028081">
    <property type="entry name" value="Leu-bd"/>
</dbReference>
<dbReference type="PANTHER" id="PTHR47151">
    <property type="entry name" value="LEU/ILE/VAL-BINDING ABC TRANSPORTER SUBUNIT"/>
    <property type="match status" value="1"/>
</dbReference>
<geneLocation type="plasmid" evidence="7">
    <name>Tros</name>
</geneLocation>
<name>B9L4C0_THERP</name>
<sequence>MQRPARLFTMLLLSLVFVLAACQQAQPTPTPAPAAQPSPTQPAAPAASPTPAAQPTPQAQVTKPTDPIGVLEIKPGEPIVLAWMLTVSGGTAQLGEDSKRGIEIAIDDLGGQLLGHKIELVGEDSGCNPEGGQAAATRLAANPRIVAIVGSSCSSEARVGAPIIDQAGLVMVSPSNTAPDLTDPAKHVNAYLRVAHNDKVQGRVAAEFVVNKLGLKKVATIHDGSLYAEQLANVFAENVKKLGGTVVAQEAVSPDDTDMRPVLTRIATQQPELIYYPIFNPAGSFITIQAKEISGLENVKLMSADGLLEPQTVQNAGQAAVGLYLSGPDLTVLGPKYQEFVQKYQQKYGTKPVAGFHAHAYDATMMIVEAIKKVAVQAPDGTLYIPRKALRDALYETKNFQGLTGNLTCDPNGDCADPKIAVYEVFSTDTANWPDSAIRKIYP</sequence>
<dbReference type="InterPro" id="IPR028082">
    <property type="entry name" value="Peripla_BP_I"/>
</dbReference>
<comment type="similarity">
    <text evidence="1">Belongs to the leucine-binding protein family.</text>
</comment>
<feature type="signal peptide" evidence="4">
    <location>
        <begin position="1"/>
        <end position="20"/>
    </location>
</feature>
<evidence type="ECO:0000313" key="6">
    <source>
        <dbReference type="EMBL" id="ACM06665.1"/>
    </source>
</evidence>
<dbReference type="HOGENOM" id="CLU_027128_6_0_0"/>
<evidence type="ECO:0000256" key="3">
    <source>
        <dbReference type="SAM" id="MobiDB-lite"/>
    </source>
</evidence>
<dbReference type="eggNOG" id="COG0683">
    <property type="taxonomic scope" value="Bacteria"/>
</dbReference>
<dbReference type="Pfam" id="PF13458">
    <property type="entry name" value="Peripla_BP_6"/>
    <property type="match status" value="1"/>
</dbReference>
<evidence type="ECO:0000259" key="5">
    <source>
        <dbReference type="Pfam" id="PF13458"/>
    </source>
</evidence>
<evidence type="ECO:0000256" key="4">
    <source>
        <dbReference type="SAM" id="SignalP"/>
    </source>
</evidence>
<keyword evidence="6" id="KW-0614">Plasmid</keyword>
<organism evidence="6 7">
    <name type="scientific">Thermomicrobium roseum (strain ATCC 27502 / DSM 5159 / P-2)</name>
    <dbReference type="NCBI Taxonomy" id="309801"/>
    <lineage>
        <taxon>Bacteria</taxon>
        <taxon>Pseudomonadati</taxon>
        <taxon>Thermomicrobiota</taxon>
        <taxon>Thermomicrobia</taxon>
        <taxon>Thermomicrobiales</taxon>
        <taxon>Thermomicrobiaceae</taxon>
        <taxon>Thermomicrobium</taxon>
    </lineage>
</organism>
<evidence type="ECO:0000256" key="1">
    <source>
        <dbReference type="ARBA" id="ARBA00010062"/>
    </source>
</evidence>
<feature type="region of interest" description="Disordered" evidence="3">
    <location>
        <begin position="27"/>
        <end position="64"/>
    </location>
</feature>
<dbReference type="KEGG" id="tro:trd_A0634"/>
<dbReference type="SUPFAM" id="SSF53822">
    <property type="entry name" value="Periplasmic binding protein-like I"/>
    <property type="match status" value="1"/>
</dbReference>
<reference evidence="6 7" key="1">
    <citation type="journal article" date="2009" name="PLoS ONE">
        <title>Complete genome sequence of the aerobic CO-oxidizing thermophile Thermomicrobium roseum.</title>
        <authorList>
            <person name="Wu D."/>
            <person name="Raymond J."/>
            <person name="Wu M."/>
            <person name="Chatterji S."/>
            <person name="Ren Q."/>
            <person name="Graham J.E."/>
            <person name="Bryant D.A."/>
            <person name="Robb F."/>
            <person name="Colman A."/>
            <person name="Tallon L.J."/>
            <person name="Badger J.H."/>
            <person name="Madupu R."/>
            <person name="Ward N.L."/>
            <person name="Eisen J.A."/>
        </authorList>
    </citation>
    <scope>NUCLEOTIDE SEQUENCE [LARGE SCALE GENOMIC DNA]</scope>
    <source>
        <strain evidence="7">ATCC 27502 / DSM 5159 / P-2</strain>
        <plasmid evidence="6">unnamed</plasmid>
    </source>
</reference>
<feature type="chain" id="PRO_5002888307" evidence="4">
    <location>
        <begin position="21"/>
        <end position="443"/>
    </location>
</feature>
<accession>B9L4C0</accession>